<accession>A0A385HBJ5</accession>
<proteinExistence type="predicted"/>
<dbReference type="EMBL" id="AJ581527">
    <property type="protein sequence ID" value="CAE52748.1"/>
    <property type="molecule type" value="Genomic_DNA"/>
</dbReference>
<dbReference type="EMBL" id="MW142017">
    <property type="protein sequence ID" value="QRM13757.1"/>
    <property type="molecule type" value="Genomic_DNA"/>
</dbReference>
<protein>
    <submittedName>
        <fullName evidence="2">Uncharacterized protein fp9.210</fullName>
    </submittedName>
</protein>
<dbReference type="Proteomes" id="UP000627101">
    <property type="component" value="Segment"/>
</dbReference>
<evidence type="ECO:0000313" key="3">
    <source>
        <dbReference type="EMBL" id="QRM13757.1"/>
    </source>
</evidence>
<organismHost>
    <name type="scientific">Vertebrata</name>
    <name type="common">vertebrates</name>
    <dbReference type="NCBI Taxonomy" id="7742"/>
</organismHost>
<evidence type="ECO:0000313" key="1">
    <source>
        <dbReference type="EMBL" id="ART91643.1"/>
    </source>
</evidence>
<evidence type="ECO:0000313" key="4">
    <source>
        <dbReference type="Proteomes" id="UP000150838"/>
    </source>
</evidence>
<dbReference type="Proteomes" id="UP000515929">
    <property type="component" value="Segment"/>
</dbReference>
<evidence type="ECO:0000313" key="2">
    <source>
        <dbReference type="EMBL" id="CAE52748.1"/>
    </source>
</evidence>
<name>A0A385HBJ5_FOWPV</name>
<reference evidence="2 4" key="1">
    <citation type="journal article" date="2004" name="J. Gen. Virol.">
        <title>Comparison of the genome sequence of FP9, an attenuated, tissue culture-adapted European fowlpox virus, with those of virulent American and European viruses.</title>
        <authorList>
            <person name="Skinner M.A."/>
            <person name="Laidlaw S.M."/>
        </authorList>
    </citation>
    <scope>NUCLEOTIDE SEQUENCE [LARGE SCALE GENOMIC DNA]</scope>
    <source>
        <strain evidence="2">HP1-438 Munich</strain>
    </source>
</reference>
<reference evidence="3" key="3">
    <citation type="journal article" date="2021" name="Arch. Virol.">
        <title>Characterisation of an Australian fowlpox virus carrying a near-full-length provirus of reticuloendotheliosis virus.</title>
        <authorList>
            <person name="Sarker S."/>
            <person name="Athukorala A."/>
            <person name="Bowden T.R."/>
            <person name="Boyle D.B."/>
        </authorList>
    </citation>
    <scope>NUCLEOTIDE SEQUENCE</scope>
    <source>
        <strain evidence="3">FWPV-S</strain>
    </source>
</reference>
<gene>
    <name evidence="2" type="primary">fp9.210</name>
    <name evidence="1" type="synonym">ORF210</name>
</gene>
<dbReference type="Proteomes" id="UP000150838">
    <property type="component" value="Segment"/>
</dbReference>
<dbReference type="KEGG" id="vg:1486782"/>
<evidence type="ECO:0000313" key="5">
    <source>
        <dbReference type="Proteomes" id="UP000515929"/>
    </source>
</evidence>
<dbReference type="RefSeq" id="NP_039173.1">
    <property type="nucleotide sequence ID" value="NC_002188.1"/>
</dbReference>
<organism evidence="2 4">
    <name type="scientific">Fowlpox virus</name>
    <name type="common">FPV</name>
    <dbReference type="NCBI Taxonomy" id="10261"/>
    <lineage>
        <taxon>Viruses</taxon>
        <taxon>Varidnaviria</taxon>
        <taxon>Bamfordvirae</taxon>
        <taxon>Nucleocytoviricota</taxon>
        <taxon>Pokkesviricetes</taxon>
        <taxon>Chitovirales</taxon>
        <taxon>Poxviridae</taxon>
        <taxon>Chordopoxvirinae</taxon>
        <taxon>Avipoxvirus</taxon>
        <taxon>Avipoxvirus fowlpox</taxon>
    </lineage>
</organism>
<accession>Q70GU9</accession>
<dbReference type="EMBL" id="KX196452">
    <property type="protein sequence ID" value="ART91643.1"/>
    <property type="molecule type" value="Genomic_DNA"/>
</dbReference>
<reference evidence="1 5" key="2">
    <citation type="submission" date="2016-05" db="EMBL/GenBank/DDBJ databases">
        <title>The analysis of a fowlpox virus genome sequence.</title>
        <authorList>
            <person name="Zhao Y."/>
            <person name="Liu S."/>
        </authorList>
    </citation>
    <scope>NUCLEOTIDE SEQUENCE [LARGE SCALE GENOMIC DNA]</scope>
    <source>
        <strain evidence="1 5">NX10</strain>
    </source>
</reference>
<sequence length="66" mass="7869">MYTLNKSKNTIKEYKMSPSVYIDMLYLKIHLNYNNTTTQSTLKNIQDERTINRSKERIQLNKNING</sequence>